<organism evidence="1 2">
    <name type="scientific">Bacillus cereus</name>
    <dbReference type="NCBI Taxonomy" id="1396"/>
    <lineage>
        <taxon>Bacteria</taxon>
        <taxon>Bacillati</taxon>
        <taxon>Bacillota</taxon>
        <taxon>Bacilli</taxon>
        <taxon>Bacillales</taxon>
        <taxon>Bacillaceae</taxon>
        <taxon>Bacillus</taxon>
        <taxon>Bacillus cereus group</taxon>
    </lineage>
</organism>
<sequence length="232" mass="26554">MPKIYFRIFVSPDADISNERINWDLYIARRILKIQTWFIRNKEQGLNYFTLPKKYKFSDIVCRLSGKTEKELADYDPGTQKFKGDGRIINVYYLGGDAAGACEATGLSNNEATKGDFPILGSIYLSNNNTDEGKYLFSHELVHILFSRLVTTNEEGGNVRYDIIQDNPIEHDRDGHVTDVNNLMNRTTPVPTPFIEATRQAIRQGTPLPEIPQDLLTEKQREKALESQFVFK</sequence>
<proteinExistence type="predicted"/>
<reference evidence="1 2" key="1">
    <citation type="submission" date="2017-09" db="EMBL/GenBank/DDBJ databases">
        <title>Large-scale bioinformatics analysis of Bacillus genomes uncovers conserved roles of natural products in bacterial physiology.</title>
        <authorList>
            <consortium name="Agbiome Team Llc"/>
            <person name="Bleich R.M."/>
            <person name="Grubbs K.J."/>
            <person name="Santa Maria K.C."/>
            <person name="Allen S.E."/>
            <person name="Farag S."/>
            <person name="Shank E.A."/>
            <person name="Bowers A."/>
        </authorList>
    </citation>
    <scope>NUCLEOTIDE SEQUENCE [LARGE SCALE GENOMIC DNA]</scope>
    <source>
        <strain evidence="1 2">AFS061806</strain>
    </source>
</reference>
<protein>
    <submittedName>
        <fullName evidence="1">Uncharacterized protein</fullName>
    </submittedName>
</protein>
<evidence type="ECO:0000313" key="2">
    <source>
        <dbReference type="Proteomes" id="UP000224076"/>
    </source>
</evidence>
<dbReference type="AlphaFoldDB" id="A0A2B3TUD7"/>
<dbReference type="EMBL" id="NVDG01000059">
    <property type="protein sequence ID" value="PFU37829.1"/>
    <property type="molecule type" value="Genomic_DNA"/>
</dbReference>
<name>A0A2B3TUD7_BACCE</name>
<gene>
    <name evidence="1" type="ORF">COK86_27440</name>
</gene>
<comment type="caution">
    <text evidence="1">The sequence shown here is derived from an EMBL/GenBank/DDBJ whole genome shotgun (WGS) entry which is preliminary data.</text>
</comment>
<accession>A0A2B3TUD7</accession>
<evidence type="ECO:0000313" key="1">
    <source>
        <dbReference type="EMBL" id="PFU37829.1"/>
    </source>
</evidence>
<dbReference type="Proteomes" id="UP000224076">
    <property type="component" value="Unassembled WGS sequence"/>
</dbReference>